<feature type="compositionally biased region" description="Polar residues" evidence="2">
    <location>
        <begin position="781"/>
        <end position="808"/>
    </location>
</feature>
<dbReference type="Gene3D" id="3.30.160.60">
    <property type="entry name" value="Classic Zinc Finger"/>
    <property type="match status" value="2"/>
</dbReference>
<dbReference type="GO" id="GO:0005634">
    <property type="term" value="C:nucleus"/>
    <property type="evidence" value="ECO:0007669"/>
    <property type="project" value="TreeGrafter"/>
</dbReference>
<dbReference type="InterPro" id="IPR036236">
    <property type="entry name" value="Znf_C2H2_sf"/>
</dbReference>
<gene>
    <name evidence="4" type="ORF">RSOLAG22IIIB_04595</name>
</gene>
<keyword evidence="5" id="KW-1185">Reference proteome</keyword>
<dbReference type="AlphaFoldDB" id="A0A0K6FYQ3"/>
<dbReference type="PANTHER" id="PTHR46451">
    <property type="entry name" value="RAS-RESPONSIVE ELEMENT-BINDING PROTEIN 1"/>
    <property type="match status" value="1"/>
</dbReference>
<feature type="compositionally biased region" description="Low complexity" evidence="2">
    <location>
        <begin position="720"/>
        <end position="732"/>
    </location>
</feature>
<feature type="region of interest" description="Disordered" evidence="2">
    <location>
        <begin position="608"/>
        <end position="628"/>
    </location>
</feature>
<keyword evidence="1" id="KW-0863">Zinc-finger</keyword>
<evidence type="ECO:0000313" key="4">
    <source>
        <dbReference type="EMBL" id="CUA71380.1"/>
    </source>
</evidence>
<feature type="region of interest" description="Disordered" evidence="2">
    <location>
        <begin position="142"/>
        <end position="240"/>
    </location>
</feature>
<dbReference type="GO" id="GO:0008270">
    <property type="term" value="F:zinc ion binding"/>
    <property type="evidence" value="ECO:0007669"/>
    <property type="project" value="UniProtKB-KW"/>
</dbReference>
<dbReference type="Proteomes" id="UP000044841">
    <property type="component" value="Unassembled WGS sequence"/>
</dbReference>
<dbReference type="InterPro" id="IPR013087">
    <property type="entry name" value="Znf_C2H2_type"/>
</dbReference>
<feature type="region of interest" description="Disordered" evidence="2">
    <location>
        <begin position="780"/>
        <end position="808"/>
    </location>
</feature>
<feature type="compositionally biased region" description="Basic and acidic residues" evidence="2">
    <location>
        <begin position="332"/>
        <end position="341"/>
    </location>
</feature>
<feature type="region of interest" description="Disordered" evidence="2">
    <location>
        <begin position="294"/>
        <end position="409"/>
    </location>
</feature>
<dbReference type="GO" id="GO:0000978">
    <property type="term" value="F:RNA polymerase II cis-regulatory region sequence-specific DNA binding"/>
    <property type="evidence" value="ECO:0007669"/>
    <property type="project" value="TreeGrafter"/>
</dbReference>
<feature type="region of interest" description="Disordered" evidence="2">
    <location>
        <begin position="1"/>
        <end position="69"/>
    </location>
</feature>
<evidence type="ECO:0000259" key="3">
    <source>
        <dbReference type="PROSITE" id="PS50157"/>
    </source>
</evidence>
<keyword evidence="1" id="KW-0862">Zinc</keyword>
<feature type="compositionally biased region" description="Polar residues" evidence="2">
    <location>
        <begin position="171"/>
        <end position="187"/>
    </location>
</feature>
<dbReference type="PROSITE" id="PS50157">
    <property type="entry name" value="ZINC_FINGER_C2H2_2"/>
    <property type="match status" value="1"/>
</dbReference>
<evidence type="ECO:0000256" key="1">
    <source>
        <dbReference type="PROSITE-ProRule" id="PRU00042"/>
    </source>
</evidence>
<name>A0A0K6FYQ3_9AGAM</name>
<protein>
    <submittedName>
        <fullName evidence="4">Zinc finger and BTB domain-containing protein 17</fullName>
    </submittedName>
</protein>
<evidence type="ECO:0000313" key="5">
    <source>
        <dbReference type="Proteomes" id="UP000044841"/>
    </source>
</evidence>
<dbReference type="GO" id="GO:0001228">
    <property type="term" value="F:DNA-binding transcription activator activity, RNA polymerase II-specific"/>
    <property type="evidence" value="ECO:0007669"/>
    <property type="project" value="TreeGrafter"/>
</dbReference>
<dbReference type="SMART" id="SM00355">
    <property type="entry name" value="ZnF_C2H2"/>
    <property type="match status" value="2"/>
</dbReference>
<organism evidence="4 5">
    <name type="scientific">Rhizoctonia solani</name>
    <dbReference type="NCBI Taxonomy" id="456999"/>
    <lineage>
        <taxon>Eukaryota</taxon>
        <taxon>Fungi</taxon>
        <taxon>Dikarya</taxon>
        <taxon>Basidiomycota</taxon>
        <taxon>Agaricomycotina</taxon>
        <taxon>Agaricomycetes</taxon>
        <taxon>Cantharellales</taxon>
        <taxon>Ceratobasidiaceae</taxon>
        <taxon>Rhizoctonia</taxon>
    </lineage>
</organism>
<feature type="compositionally biased region" description="Low complexity" evidence="2">
    <location>
        <begin position="346"/>
        <end position="364"/>
    </location>
</feature>
<accession>A0A0K6FYQ3</accession>
<keyword evidence="1" id="KW-0479">Metal-binding</keyword>
<dbReference type="PANTHER" id="PTHR46451:SF1">
    <property type="entry name" value="RAS-RESPONSIVE ELEMENT-BINDING PROTEIN 1"/>
    <property type="match status" value="1"/>
</dbReference>
<feature type="compositionally biased region" description="Low complexity" evidence="2">
    <location>
        <begin position="205"/>
        <end position="221"/>
    </location>
</feature>
<feature type="region of interest" description="Disordered" evidence="2">
    <location>
        <begin position="530"/>
        <end position="552"/>
    </location>
</feature>
<feature type="compositionally biased region" description="Polar residues" evidence="2">
    <location>
        <begin position="667"/>
        <end position="676"/>
    </location>
</feature>
<feature type="compositionally biased region" description="Polar residues" evidence="2">
    <location>
        <begin position="314"/>
        <end position="327"/>
    </location>
</feature>
<feature type="domain" description="C2H2-type" evidence="3">
    <location>
        <begin position="236"/>
        <end position="263"/>
    </location>
</feature>
<evidence type="ECO:0000256" key="2">
    <source>
        <dbReference type="SAM" id="MobiDB-lite"/>
    </source>
</evidence>
<proteinExistence type="predicted"/>
<feature type="compositionally biased region" description="Basic residues" evidence="2">
    <location>
        <begin position="222"/>
        <end position="232"/>
    </location>
</feature>
<reference evidence="4 5" key="1">
    <citation type="submission" date="2015-07" db="EMBL/GenBank/DDBJ databases">
        <authorList>
            <person name="Noorani M."/>
        </authorList>
    </citation>
    <scope>NUCLEOTIDE SEQUENCE [LARGE SCALE GENOMIC DNA]</scope>
    <source>
        <strain evidence="4">BBA 69670</strain>
    </source>
</reference>
<dbReference type="SUPFAM" id="SSF57667">
    <property type="entry name" value="beta-beta-alpha zinc fingers"/>
    <property type="match status" value="1"/>
</dbReference>
<sequence length="808" mass="85844">MHAHRRSALGIPSVKDGPLSGPDEQLPLELYDTDTPLLRTDRLRPASFDPPPQPEVSRPRLPHYQPPPTNDYNADLNLAELLMSDTDDSLGSAGLGHLTLSSVIPMRTQQPGAKFANAPSRAHNRTSTSRFDMRFASRAVHMHSSPSMPSLSWSSSSSNSSPATTSSSLSVDQVSNTDQPLSQPEQDTQNHTDEPSSPPTPKARPAPAEAKASSASNTTTKRSARTTRRSPAPRRQECTTCGKRFQRPCQLVTHIRSHTGEQPHACPVCARRFSVLSNCQRHVKLCQKRSAKVLNPSEEESTNDSAANGAPFIQFSNDPANASQSTPVAEPAARRSHEIPIRPKLASRGSGSTNSSVGGSTAAAEARQCHKTRSGSSSSVGSLAPKSEPPSMPPSFERRGSGSAVPVVPSSPAYPQGSYPASSGYSQPSTYGSYGQSGYDLTGPTYNAYGGGYDGSSSRYDQVATGFEPTSATHGFEQARAAAYDSLNPSFSTTSSGYERSVPAYGGSSPSFDHPESGFNHQYPAAVGTPHVGSLPSPSHVQSTPHSVASPTAAAHEAGSYFATTPGVYAAPSARRPSVTSSVTSRRSTIAHSLVQHDQIGFHEARVADTPNMGPTNDAAGPPVTASGSYYSPSSGLVAVPYETQPMKQEEAVPDLAHRVWPKEPTPYQTGYSEPQWTPAAGAGPSSFHAYHTGSSSSADLTGPHDNHVASAPTGYAVYPQQQPQQPQSRQQLYHQHAQGGYSNSPGQQQQQAQQHDAYSNDAYAHRSTAYGINSGVVSVPRQSHQDSSNYSWPGSEAAWNTQHGYHS</sequence>
<dbReference type="InterPro" id="IPR052795">
    <property type="entry name" value="RREB1"/>
</dbReference>
<feature type="compositionally biased region" description="Polar residues" evidence="2">
    <location>
        <begin position="536"/>
        <end position="550"/>
    </location>
</feature>
<dbReference type="PROSITE" id="PS00028">
    <property type="entry name" value="ZINC_FINGER_C2H2_1"/>
    <property type="match status" value="1"/>
</dbReference>
<feature type="region of interest" description="Disordered" evidence="2">
    <location>
        <begin position="657"/>
        <end position="759"/>
    </location>
</feature>
<dbReference type="EMBL" id="CYGV01001234">
    <property type="protein sequence ID" value="CUA71380.1"/>
    <property type="molecule type" value="Genomic_DNA"/>
</dbReference>
<feature type="compositionally biased region" description="Low complexity" evidence="2">
    <location>
        <begin position="144"/>
        <end position="170"/>
    </location>
</feature>